<feature type="compositionally biased region" description="Acidic residues" evidence="1">
    <location>
        <begin position="620"/>
        <end position="632"/>
    </location>
</feature>
<feature type="compositionally biased region" description="Basic and acidic residues" evidence="1">
    <location>
        <begin position="1"/>
        <end position="10"/>
    </location>
</feature>
<feature type="region of interest" description="Disordered" evidence="1">
    <location>
        <begin position="316"/>
        <end position="364"/>
    </location>
</feature>
<feature type="compositionally biased region" description="Polar residues" evidence="1">
    <location>
        <begin position="597"/>
        <end position="608"/>
    </location>
</feature>
<evidence type="ECO:0000256" key="1">
    <source>
        <dbReference type="SAM" id="MobiDB-lite"/>
    </source>
</evidence>
<dbReference type="AlphaFoldDB" id="A0AAD2G0D6"/>
<reference evidence="2" key="1">
    <citation type="submission" date="2023-08" db="EMBL/GenBank/DDBJ databases">
        <authorList>
            <person name="Audoor S."/>
            <person name="Bilcke G."/>
        </authorList>
    </citation>
    <scope>NUCLEOTIDE SEQUENCE</scope>
</reference>
<feature type="compositionally biased region" description="Low complexity" evidence="1">
    <location>
        <begin position="159"/>
        <end position="178"/>
    </location>
</feature>
<feature type="region of interest" description="Disordered" evidence="1">
    <location>
        <begin position="119"/>
        <end position="252"/>
    </location>
</feature>
<feature type="compositionally biased region" description="Basic and acidic residues" evidence="1">
    <location>
        <begin position="343"/>
        <end position="359"/>
    </location>
</feature>
<gene>
    <name evidence="2" type="ORF">CYCCA115_LOCUS17509</name>
</gene>
<feature type="region of interest" description="Disordered" evidence="1">
    <location>
        <begin position="45"/>
        <end position="99"/>
    </location>
</feature>
<dbReference type="CDD" id="cd14809">
    <property type="entry name" value="bZIP_AUREO-like"/>
    <property type="match status" value="1"/>
</dbReference>
<evidence type="ECO:0008006" key="4">
    <source>
        <dbReference type="Google" id="ProtNLM"/>
    </source>
</evidence>
<comment type="caution">
    <text evidence="2">The sequence shown here is derived from an EMBL/GenBank/DDBJ whole genome shotgun (WGS) entry which is preliminary data.</text>
</comment>
<organism evidence="2 3">
    <name type="scientific">Cylindrotheca closterium</name>
    <dbReference type="NCBI Taxonomy" id="2856"/>
    <lineage>
        <taxon>Eukaryota</taxon>
        <taxon>Sar</taxon>
        <taxon>Stramenopiles</taxon>
        <taxon>Ochrophyta</taxon>
        <taxon>Bacillariophyta</taxon>
        <taxon>Bacillariophyceae</taxon>
        <taxon>Bacillariophycidae</taxon>
        <taxon>Bacillariales</taxon>
        <taxon>Bacillariaceae</taxon>
        <taxon>Cylindrotheca</taxon>
    </lineage>
</organism>
<proteinExistence type="predicted"/>
<keyword evidence="3" id="KW-1185">Reference proteome</keyword>
<feature type="compositionally biased region" description="Basic and acidic residues" evidence="1">
    <location>
        <begin position="237"/>
        <end position="246"/>
    </location>
</feature>
<accession>A0AAD2G0D6</accession>
<evidence type="ECO:0000313" key="3">
    <source>
        <dbReference type="Proteomes" id="UP001295423"/>
    </source>
</evidence>
<sequence>MTTSDWHPDDDGLTVDPCSDEPSTDLFVGELLGDELIDIYNAAVVGGGDDDDDMNEIPSLLAPTPDIKKEQETTGQGGSSQDDGFGAFRSSNSFNDLTILPQPPAVPLVAETATSLPQSIAPHSVVNNDATKKRALEAAAASPAPKRRAIPSKKPATGPPVLKAKAKAPASAVPVQKAIKPNIAGRPQNKKDTPNPLTLAKTQPSTIAAKATHTKKPTNPPVAPASTVAPRVPVTAKEAEAKKSEDAAPVLSNPPTEADFKCVAQAAVSNLIMNAGQTTKSDPVSGAAASKGGSNVDISTEHVKALTGSNWVSVCSGGDSSSSQGANNGDKMNNRARRQNLTPDERARQNRDRNREHARNTRLRKKAYVEELKRTLTALVAQRDAAELEKRHTVQREMEQREVRFRVIEEFLKLRARNERNFARWSAILEDRFTFTLPLTDFRSMVHHESSQTNNGFEQVLNGVAEAMEDSNHLAAFIQSLSKHYENDEIVFAYSCDRKNFLMDNCHAVLEWTASTHGAMKQGTSSELTVKGSAKAHFSPASNKLISVSLAYDTGIVMSQVNQIKEGSPDEVAAQVAASEADAILDSLQMPDMPGSVPSNVTVLPSTGSGPGPASITDAEKEDSSDESNEEILDGRRQKITS</sequence>
<feature type="region of interest" description="Disordered" evidence="1">
    <location>
        <begin position="1"/>
        <end position="22"/>
    </location>
</feature>
<feature type="compositionally biased region" description="Basic and acidic residues" evidence="1">
    <location>
        <begin position="633"/>
        <end position="642"/>
    </location>
</feature>
<evidence type="ECO:0000313" key="2">
    <source>
        <dbReference type="EMBL" id="CAJ1959085.1"/>
    </source>
</evidence>
<protein>
    <recommendedName>
        <fullName evidence="4">BZIP domain-containing protein</fullName>
    </recommendedName>
</protein>
<name>A0AAD2G0D6_9STRA</name>
<dbReference type="EMBL" id="CAKOGP040001980">
    <property type="protein sequence ID" value="CAJ1959085.1"/>
    <property type="molecule type" value="Genomic_DNA"/>
</dbReference>
<feature type="region of interest" description="Disordered" evidence="1">
    <location>
        <begin position="594"/>
        <end position="642"/>
    </location>
</feature>
<dbReference type="Proteomes" id="UP001295423">
    <property type="component" value="Unassembled WGS sequence"/>
</dbReference>